<gene>
    <name evidence="5" type="ORF">A3I39_02260</name>
</gene>
<keyword evidence="3" id="KW-0732">Signal</keyword>
<evidence type="ECO:0000256" key="1">
    <source>
        <dbReference type="ARBA" id="ARBA00004613"/>
    </source>
</evidence>
<proteinExistence type="predicted"/>
<keyword evidence="2" id="KW-0964">Secreted</keyword>
<evidence type="ECO:0008006" key="7">
    <source>
        <dbReference type="Google" id="ProtNLM"/>
    </source>
</evidence>
<comment type="subcellular location">
    <subcellularLocation>
        <location evidence="1">Secreted</location>
    </subcellularLocation>
</comment>
<dbReference type="AlphaFoldDB" id="A0A1F8H6C4"/>
<dbReference type="Pfam" id="PF18884">
    <property type="entry name" value="TSP3_bac"/>
    <property type="match status" value="2"/>
</dbReference>
<dbReference type="InterPro" id="IPR059100">
    <property type="entry name" value="TSP3_bac"/>
</dbReference>
<sequence length="308" mass="32952">MPIKTKIGIVLVAVIAVFSVYQLSKYVHVLAGNGPTLANIFSSGDTQNCATCDPDHDGLTNAEEVLWNTDPFNSDTDTDGFKDGEEVASGHSPLIPGPNDLINNDNLTEQLSSLTVAGLAAGDLNPASASYEQTLADITSSVADAGKYLFNKTVSQDSLNIVLGNPTVNTNYVKTVIPIIQKFSGALEVQFNRVIDDLNTIGDKGFPEQLRNFYAQQAKIFEGISTDTLAVSVPKGFTESHIAFVSLARQMQTLDEAISKGDVDVIKATIALGSLGDIPDKYIAFLDAFVTALEKENVDMDAIENSLK</sequence>
<evidence type="ECO:0000256" key="3">
    <source>
        <dbReference type="ARBA" id="ARBA00022729"/>
    </source>
</evidence>
<dbReference type="EMBL" id="MGKW01000038">
    <property type="protein sequence ID" value="OGN33122.1"/>
    <property type="molecule type" value="Genomic_DNA"/>
</dbReference>
<reference evidence="5 6" key="1">
    <citation type="journal article" date="2016" name="Nat. Commun.">
        <title>Thousands of microbial genomes shed light on interconnected biogeochemical processes in an aquifer system.</title>
        <authorList>
            <person name="Anantharaman K."/>
            <person name="Brown C.T."/>
            <person name="Hug L.A."/>
            <person name="Sharon I."/>
            <person name="Castelle C.J."/>
            <person name="Probst A.J."/>
            <person name="Thomas B.C."/>
            <person name="Singh A."/>
            <person name="Wilkins M.J."/>
            <person name="Karaoz U."/>
            <person name="Brodie E.L."/>
            <person name="Williams K.H."/>
            <person name="Hubbard S.S."/>
            <person name="Banfield J.F."/>
        </authorList>
    </citation>
    <scope>NUCLEOTIDE SEQUENCE [LARGE SCALE GENOMIC DNA]</scope>
</reference>
<accession>A0A1F8H6C4</accession>
<comment type="caution">
    <text evidence="5">The sequence shown here is derived from an EMBL/GenBank/DDBJ whole genome shotgun (WGS) entry which is preliminary data.</text>
</comment>
<evidence type="ECO:0000313" key="5">
    <source>
        <dbReference type="EMBL" id="OGN33122.1"/>
    </source>
</evidence>
<organism evidence="5 6">
    <name type="scientific">Candidatus Yanofskybacteria bacterium RIFCSPLOWO2_02_FULL_47_9b</name>
    <dbReference type="NCBI Taxonomy" id="1802708"/>
    <lineage>
        <taxon>Bacteria</taxon>
        <taxon>Candidatus Yanofskyibacteriota</taxon>
    </lineage>
</organism>
<keyword evidence="4" id="KW-0106">Calcium</keyword>
<protein>
    <recommendedName>
        <fullName evidence="7">Thrombospondin type 3 repeat superfamily protein</fullName>
    </recommendedName>
</protein>
<evidence type="ECO:0000256" key="2">
    <source>
        <dbReference type="ARBA" id="ARBA00022525"/>
    </source>
</evidence>
<dbReference type="Proteomes" id="UP000178155">
    <property type="component" value="Unassembled WGS sequence"/>
</dbReference>
<evidence type="ECO:0000256" key="4">
    <source>
        <dbReference type="ARBA" id="ARBA00022837"/>
    </source>
</evidence>
<evidence type="ECO:0000313" key="6">
    <source>
        <dbReference type="Proteomes" id="UP000178155"/>
    </source>
</evidence>
<name>A0A1F8H6C4_9BACT</name>